<dbReference type="Proteomes" id="UP000302168">
    <property type="component" value="Segment"/>
</dbReference>
<accession>A0A4P8MV22</accession>
<name>A0A4P8MV22_9CAUD</name>
<gene>
    <name evidence="1" type="ORF">ACHELOUS_6</name>
</gene>
<sequence length="40" mass="4586">MYRMFFDVIWWCVSIETGEFVASAATLDKLLNKVGITCLN</sequence>
<organism evidence="1 2">
    <name type="scientific">Vibrio phage Achelous</name>
    <dbReference type="NCBI Taxonomy" id="2576872"/>
    <lineage>
        <taxon>Viruses</taxon>
        <taxon>Duplodnaviria</taxon>
        <taxon>Heunggongvirae</taxon>
        <taxon>Uroviricota</taxon>
        <taxon>Caudoviricetes</taxon>
        <taxon>Demerecviridae</taxon>
        <taxon>Ermolyevavirinae</taxon>
        <taxon>Thalassavirus</taxon>
        <taxon>Thalassavirus achelous</taxon>
    </lineage>
</organism>
<protein>
    <submittedName>
        <fullName evidence="1">Uncharacterized protein</fullName>
    </submittedName>
</protein>
<dbReference type="EMBL" id="MK796244">
    <property type="protein sequence ID" value="QCQ57603.1"/>
    <property type="molecule type" value="Genomic_DNA"/>
</dbReference>
<proteinExistence type="predicted"/>
<evidence type="ECO:0000313" key="1">
    <source>
        <dbReference type="EMBL" id="QCQ57603.1"/>
    </source>
</evidence>
<keyword evidence="2" id="KW-1185">Reference proteome</keyword>
<evidence type="ECO:0000313" key="2">
    <source>
        <dbReference type="Proteomes" id="UP000302168"/>
    </source>
</evidence>
<reference evidence="1 2" key="1">
    <citation type="submission" date="2019-04" db="EMBL/GenBank/DDBJ databases">
        <authorList>
            <person name="Gallagher L."/>
            <person name="Broussard G."/>
        </authorList>
    </citation>
    <scope>NUCLEOTIDE SEQUENCE [LARGE SCALE GENOMIC DNA]</scope>
</reference>